<dbReference type="Pfam" id="PF01965">
    <property type="entry name" value="DJ-1_PfpI"/>
    <property type="match status" value="1"/>
</dbReference>
<evidence type="ECO:0000259" key="5">
    <source>
        <dbReference type="Pfam" id="PF01965"/>
    </source>
</evidence>
<protein>
    <submittedName>
        <fullName evidence="6">DJ-1/PfpI family protein</fullName>
    </submittedName>
</protein>
<feature type="domain" description="DJ-1/PfpI" evidence="5">
    <location>
        <begin position="40"/>
        <end position="245"/>
    </location>
</feature>
<evidence type="ECO:0000256" key="1">
    <source>
        <dbReference type="ARBA" id="ARBA00023016"/>
    </source>
</evidence>
<dbReference type="GO" id="GO:0005737">
    <property type="term" value="C:cytoplasm"/>
    <property type="evidence" value="ECO:0007669"/>
    <property type="project" value="TreeGrafter"/>
</dbReference>
<evidence type="ECO:0000313" key="6">
    <source>
        <dbReference type="EMBL" id="AAZ28731.1"/>
    </source>
</evidence>
<dbReference type="InterPro" id="IPR002818">
    <property type="entry name" value="DJ-1/PfpI"/>
</dbReference>
<proteinExistence type="inferred from homology"/>
<dbReference type="PANTHER" id="PTHR48094:SF11">
    <property type="entry name" value="GLUTATHIONE-INDEPENDENT GLYOXALASE HSP31-RELATED"/>
    <property type="match status" value="1"/>
</dbReference>
<evidence type="ECO:0000256" key="3">
    <source>
        <dbReference type="ARBA" id="ARBA00038493"/>
    </source>
</evidence>
<keyword evidence="1" id="KW-0346">Stress response</keyword>
<evidence type="ECO:0000256" key="2">
    <source>
        <dbReference type="ARBA" id="ARBA00023239"/>
    </source>
</evidence>
<feature type="chain" id="PRO_5004233971" evidence="4">
    <location>
        <begin position="30"/>
        <end position="270"/>
    </location>
</feature>
<keyword evidence="4" id="KW-0732">Signal</keyword>
<dbReference type="SUPFAM" id="SSF52317">
    <property type="entry name" value="Class I glutamine amidotransferase-like"/>
    <property type="match status" value="1"/>
</dbReference>
<sequence length="270" mass="29721">MKELKQYKLILKMLLPLWLVFTFATSSNAKGINDNEVKGKVLIIISSDQHGFWLPEVVEPYKLLEQAEFEIDIASPKGGKGIASGSSRLSGKDSNWFKQSSLPEKLEQSIELKQVISRQYRAVYFAGGAGPMFDLVENQEAQRVTREIYENGGIISADCHGPAALINVKLSDGSRLISGRKLTAKANIEEGRWAKNNYPFLLEDKIVSLGGIYTSAAKGKEHVIVDGRLITGQNPASAAPMTKALILHLTPKEKHPAYEIQNSLSKVTVI</sequence>
<keyword evidence="2" id="KW-0456">Lyase</keyword>
<dbReference type="GO" id="GO:0019243">
    <property type="term" value="P:methylglyoxal catabolic process to D-lactate via S-lactoyl-glutathione"/>
    <property type="evidence" value="ECO:0007669"/>
    <property type="project" value="TreeGrafter"/>
</dbReference>
<dbReference type="HOGENOM" id="CLU_070319_2_0_6"/>
<feature type="signal peptide" evidence="4">
    <location>
        <begin position="1"/>
        <end position="29"/>
    </location>
</feature>
<accession>Q47YD7</accession>
<reference evidence="6" key="1">
    <citation type="journal article" date="2005" name="Proc. Natl. Acad. Sci. U.S.A.">
        <title>The psychrophilic lifestyle as revealed by the genome sequence of Colwellia psychrerythraea 34H through genomic and proteomic analyses.</title>
        <authorList>
            <person name="Methe B.A."/>
            <person name="Nelson K.E."/>
            <person name="Deming J.W."/>
            <person name="Momen B."/>
            <person name="Melamud E."/>
            <person name="Zhang X."/>
            <person name="Moult J."/>
            <person name="Madupu R."/>
            <person name="Nelson W.C."/>
            <person name="Dodson R.J."/>
            <person name="Brinkac L.M."/>
            <person name="Daugherty S.C."/>
            <person name="Durkin A.S."/>
            <person name="DeBoy R.T."/>
            <person name="Kolonay J.F."/>
            <person name="Sullivan S.A."/>
            <person name="Zhou L."/>
            <person name="Davidsen T.M."/>
            <person name="Wu M."/>
            <person name="Huston A.L."/>
            <person name="Lewis M."/>
            <person name="Weaver B."/>
            <person name="Weidman J.F."/>
            <person name="Khouri H."/>
            <person name="Utterback T.R."/>
            <person name="Feldblyum T.V."/>
            <person name="Fraser C.M."/>
        </authorList>
    </citation>
    <scope>NUCLEOTIDE SEQUENCE [LARGE SCALE GENOMIC DNA]</scope>
    <source>
        <strain evidence="6">34H</strain>
    </source>
</reference>
<dbReference type="GO" id="GO:0019172">
    <property type="term" value="F:glyoxalase III activity"/>
    <property type="evidence" value="ECO:0007669"/>
    <property type="project" value="TreeGrafter"/>
</dbReference>
<dbReference type="RefSeq" id="WP_011044269.1">
    <property type="nucleotide sequence ID" value="NC_003910.7"/>
</dbReference>
<dbReference type="CDD" id="cd03141">
    <property type="entry name" value="GATase1_Hsp31_like"/>
    <property type="match status" value="1"/>
</dbReference>
<dbReference type="InterPro" id="IPR050325">
    <property type="entry name" value="Prot/Nucl_acid_deglycase"/>
</dbReference>
<gene>
    <name evidence="6" type="ordered locus">CPS_3509</name>
</gene>
<dbReference type="InterPro" id="IPR029062">
    <property type="entry name" value="Class_I_gatase-like"/>
</dbReference>
<dbReference type="KEGG" id="cps:CPS_3509"/>
<comment type="similarity">
    <text evidence="3">Belongs to the peptidase C56 family. HSP31-like subfamily.</text>
</comment>
<dbReference type="Gene3D" id="3.40.50.880">
    <property type="match status" value="1"/>
</dbReference>
<dbReference type="EMBL" id="CP000083">
    <property type="protein sequence ID" value="AAZ28731.1"/>
    <property type="molecule type" value="Genomic_DNA"/>
</dbReference>
<organism evidence="6 7">
    <name type="scientific">Colwellia psychrerythraea (strain 34H / ATCC BAA-681)</name>
    <name type="common">Vibrio psychroerythus</name>
    <dbReference type="NCBI Taxonomy" id="167879"/>
    <lineage>
        <taxon>Bacteria</taxon>
        <taxon>Pseudomonadati</taxon>
        <taxon>Pseudomonadota</taxon>
        <taxon>Gammaproteobacteria</taxon>
        <taxon>Alteromonadales</taxon>
        <taxon>Colwelliaceae</taxon>
        <taxon>Colwellia</taxon>
    </lineage>
</organism>
<dbReference type="PANTHER" id="PTHR48094">
    <property type="entry name" value="PROTEIN/NUCLEIC ACID DEGLYCASE DJ-1-RELATED"/>
    <property type="match status" value="1"/>
</dbReference>
<evidence type="ECO:0000256" key="4">
    <source>
        <dbReference type="SAM" id="SignalP"/>
    </source>
</evidence>
<dbReference type="Proteomes" id="UP000000547">
    <property type="component" value="Chromosome"/>
</dbReference>
<evidence type="ECO:0000313" key="7">
    <source>
        <dbReference type="Proteomes" id="UP000000547"/>
    </source>
</evidence>
<dbReference type="AlphaFoldDB" id="Q47YD7"/>
<name>Q47YD7_COLP3</name>